<organism evidence="2 3">
    <name type="scientific">Effrenium voratum</name>
    <dbReference type="NCBI Taxonomy" id="2562239"/>
    <lineage>
        <taxon>Eukaryota</taxon>
        <taxon>Sar</taxon>
        <taxon>Alveolata</taxon>
        <taxon>Dinophyceae</taxon>
        <taxon>Suessiales</taxon>
        <taxon>Symbiodiniaceae</taxon>
        <taxon>Effrenium</taxon>
    </lineage>
</organism>
<feature type="compositionally biased region" description="Basic and acidic residues" evidence="1">
    <location>
        <begin position="200"/>
        <end position="212"/>
    </location>
</feature>
<sequence>MVAEGPKTGVVESFYDFFAQLYSSSFTANQPWPSSFLGSSALEGPVPRGDDRGLENQPPWEAPNRKAERGQSPQPRGSLVPGNERCPKPHPLEYGWPEDEFHTPMKPPKVTSPSPHGFPDPMEPSARGREPQAARELQAAREPREPRESQHDREREAKEWMRQRERECQESEMKFKEAPRSRREEASQEPRRKERKERRERKEGEEPYKAEPEDLIDQHVAYFLRKNPQVRPRHKIQRRSPGVYLLDSRDVQIEWQYATEPGGQGFLVVVDGPLRQPFSDYMMDTEENATYDGQDIVQSNLHLIARDRRISFNDTHKVYNRLEAMKVAKEQALVREKAASYVKDGRDVPQDLMARYKKPPDDKGEAA</sequence>
<evidence type="ECO:0000256" key="1">
    <source>
        <dbReference type="SAM" id="MobiDB-lite"/>
    </source>
</evidence>
<feature type="region of interest" description="Disordered" evidence="1">
    <location>
        <begin position="339"/>
        <end position="367"/>
    </location>
</feature>
<dbReference type="AlphaFoldDB" id="A0AA36JR44"/>
<gene>
    <name evidence="2" type="ORF">EVOR1521_LOCUS31585</name>
</gene>
<accession>A0AA36JR44</accession>
<dbReference type="EMBL" id="CAUJNA010003842">
    <property type="protein sequence ID" value="CAJ1410853.1"/>
    <property type="molecule type" value="Genomic_DNA"/>
</dbReference>
<feature type="compositionally biased region" description="Basic and acidic residues" evidence="1">
    <location>
        <begin position="339"/>
        <end position="349"/>
    </location>
</feature>
<evidence type="ECO:0000313" key="2">
    <source>
        <dbReference type="EMBL" id="CAJ1410853.1"/>
    </source>
</evidence>
<feature type="compositionally biased region" description="Basic and acidic residues" evidence="1">
    <location>
        <begin position="126"/>
        <end position="192"/>
    </location>
</feature>
<feature type="compositionally biased region" description="Polar residues" evidence="1">
    <location>
        <begin position="29"/>
        <end position="38"/>
    </location>
</feature>
<reference evidence="2" key="1">
    <citation type="submission" date="2023-08" db="EMBL/GenBank/DDBJ databases">
        <authorList>
            <person name="Chen Y."/>
            <person name="Shah S."/>
            <person name="Dougan E. K."/>
            <person name="Thang M."/>
            <person name="Chan C."/>
        </authorList>
    </citation>
    <scope>NUCLEOTIDE SEQUENCE</scope>
</reference>
<dbReference type="Proteomes" id="UP001178507">
    <property type="component" value="Unassembled WGS sequence"/>
</dbReference>
<protein>
    <submittedName>
        <fullName evidence="2">Uncharacterized protein</fullName>
    </submittedName>
</protein>
<name>A0AA36JR44_9DINO</name>
<feature type="compositionally biased region" description="Basic and acidic residues" evidence="1">
    <location>
        <begin position="358"/>
        <end position="367"/>
    </location>
</feature>
<keyword evidence="3" id="KW-1185">Reference proteome</keyword>
<feature type="region of interest" description="Disordered" evidence="1">
    <location>
        <begin position="29"/>
        <end position="212"/>
    </location>
</feature>
<comment type="caution">
    <text evidence="2">The sequence shown here is derived from an EMBL/GenBank/DDBJ whole genome shotgun (WGS) entry which is preliminary data.</text>
</comment>
<evidence type="ECO:0000313" key="3">
    <source>
        <dbReference type="Proteomes" id="UP001178507"/>
    </source>
</evidence>
<proteinExistence type="predicted"/>